<sequence length="387" mass="41504">MRKASQKSWFNGLLSLLFALLLFFNANATGNNPSNSGSSQTYSETLNNIPVQVQYDKDKYYVSGFEESVNVHLRSANRIQLNMESNADTRNFQVVADLTKLPLGTSEVPLTVRGLSSAVTAEIEPKTVTVTIEKRVTKKFDVEAQLSDNIEKEGYKVKNISVDPKTVEVTTGEETAKAIDKVIAPVSSAKQTIDTIKQTVNVQALDAKGQVLSIENPAPQVKVTVGLTAPTKDVPLNVSMTGTPPAGIAHYNYSLSTYQVRVSGPQSILDTLESIEVPVDISDIRKETKQSVTIPVNGEYVVTPDEVDVSLSPVYNQQQSSNTNETSGEPASSTTAGSGSQAVQPSTSSQVESNTSETTSEGSTVESTTAGSTENTENQVTKENQNG</sequence>
<keyword evidence="2" id="KW-0732">Signal</keyword>
<dbReference type="PANTHER" id="PTHR37804:SF1">
    <property type="entry name" value="CDAA REGULATORY PROTEIN CDAR"/>
    <property type="match status" value="1"/>
</dbReference>
<dbReference type="AlphaFoldDB" id="A0A125W3N1"/>
<dbReference type="Pfam" id="PF07949">
    <property type="entry name" value="YbbR"/>
    <property type="match status" value="3"/>
</dbReference>
<gene>
    <name evidence="3" type="ORF">HMPREF9498_02329</name>
</gene>
<accession>A0A125W3N1</accession>
<dbReference type="Proteomes" id="UP000004846">
    <property type="component" value="Unassembled WGS sequence"/>
</dbReference>
<feature type="compositionally biased region" description="Low complexity" evidence="1">
    <location>
        <begin position="326"/>
        <end position="374"/>
    </location>
</feature>
<dbReference type="InterPro" id="IPR012505">
    <property type="entry name" value="YbbR"/>
</dbReference>
<dbReference type="InterPro" id="IPR053154">
    <property type="entry name" value="c-di-AMP_regulator"/>
</dbReference>
<feature type="compositionally biased region" description="Polar residues" evidence="1">
    <location>
        <begin position="316"/>
        <end position="325"/>
    </location>
</feature>
<organism evidence="3 4">
    <name type="scientific">Enterococcus faecalis TX4248</name>
    <dbReference type="NCBI Taxonomy" id="749495"/>
    <lineage>
        <taxon>Bacteria</taxon>
        <taxon>Bacillati</taxon>
        <taxon>Bacillota</taxon>
        <taxon>Bacilli</taxon>
        <taxon>Lactobacillales</taxon>
        <taxon>Enterococcaceae</taxon>
        <taxon>Enterococcus</taxon>
    </lineage>
</organism>
<dbReference type="EMBL" id="AEBR01000080">
    <property type="protein sequence ID" value="EFM82052.1"/>
    <property type="molecule type" value="Genomic_DNA"/>
</dbReference>
<dbReference type="PANTHER" id="PTHR37804">
    <property type="entry name" value="CDAA REGULATORY PROTEIN CDAR"/>
    <property type="match status" value="1"/>
</dbReference>
<dbReference type="RefSeq" id="WP_002362088.1">
    <property type="nucleotide sequence ID" value="NZ_GL454475.1"/>
</dbReference>
<reference evidence="3 4" key="1">
    <citation type="submission" date="2010-07" db="EMBL/GenBank/DDBJ databases">
        <authorList>
            <person name="Sid Ahmed O."/>
        </authorList>
    </citation>
    <scope>NUCLEOTIDE SEQUENCE [LARGE SCALE GENOMIC DNA]</scope>
    <source>
        <strain evidence="3 4">TX4248</strain>
    </source>
</reference>
<proteinExistence type="predicted"/>
<protein>
    <submittedName>
        <fullName evidence="3">YbbR-like protein</fullName>
    </submittedName>
</protein>
<comment type="caution">
    <text evidence="3">The sequence shown here is derived from an EMBL/GenBank/DDBJ whole genome shotgun (WGS) entry which is preliminary data.</text>
</comment>
<evidence type="ECO:0000256" key="1">
    <source>
        <dbReference type="SAM" id="MobiDB-lite"/>
    </source>
</evidence>
<dbReference type="Gene3D" id="2.170.120.30">
    <property type="match status" value="1"/>
</dbReference>
<dbReference type="HOGENOM" id="CLU_039811_2_2_9"/>
<evidence type="ECO:0000256" key="2">
    <source>
        <dbReference type="SAM" id="SignalP"/>
    </source>
</evidence>
<dbReference type="Gene3D" id="2.170.120.40">
    <property type="entry name" value="YbbR-like domain"/>
    <property type="match status" value="2"/>
</dbReference>
<evidence type="ECO:0000313" key="4">
    <source>
        <dbReference type="Proteomes" id="UP000004846"/>
    </source>
</evidence>
<feature type="signal peptide" evidence="2">
    <location>
        <begin position="1"/>
        <end position="28"/>
    </location>
</feature>
<feature type="chain" id="PRO_5007181503" evidence="2">
    <location>
        <begin position="29"/>
        <end position="387"/>
    </location>
</feature>
<feature type="region of interest" description="Disordered" evidence="1">
    <location>
        <begin position="316"/>
        <end position="387"/>
    </location>
</feature>
<evidence type="ECO:0000313" key="3">
    <source>
        <dbReference type="EMBL" id="EFM82052.1"/>
    </source>
</evidence>
<name>A0A125W3N1_ENTFL</name>
<feature type="compositionally biased region" description="Polar residues" evidence="1">
    <location>
        <begin position="375"/>
        <end position="387"/>
    </location>
</feature>